<reference evidence="1 2" key="1">
    <citation type="submission" date="2024-09" db="EMBL/GenBank/DDBJ databases">
        <authorList>
            <person name="Sun Q."/>
            <person name="Mori K."/>
        </authorList>
    </citation>
    <scope>NUCLEOTIDE SEQUENCE [LARGE SCALE GENOMIC DNA]</scope>
    <source>
        <strain evidence="1 2">CCM 4839</strain>
    </source>
</reference>
<keyword evidence="2" id="KW-1185">Reference proteome</keyword>
<protein>
    <submittedName>
        <fullName evidence="1">Uncharacterized protein</fullName>
    </submittedName>
</protein>
<dbReference type="Proteomes" id="UP001589818">
    <property type="component" value="Unassembled WGS sequence"/>
</dbReference>
<dbReference type="EMBL" id="JBHLVF010000012">
    <property type="protein sequence ID" value="MFC0391846.1"/>
    <property type="molecule type" value="Genomic_DNA"/>
</dbReference>
<evidence type="ECO:0000313" key="1">
    <source>
        <dbReference type="EMBL" id="MFC0391846.1"/>
    </source>
</evidence>
<evidence type="ECO:0000313" key="2">
    <source>
        <dbReference type="Proteomes" id="UP001589818"/>
    </source>
</evidence>
<name>A0ABV6J7I8_9BACL</name>
<accession>A0ABV6J7I8</accession>
<sequence length="41" mass="4879">MTIMDITTDQIELITLHCFQTKDKEEKIIRIETGGNYYEKD</sequence>
<dbReference type="RefSeq" id="WP_256555480.1">
    <property type="nucleotide sequence ID" value="NZ_JANHOF010000011.1"/>
</dbReference>
<proteinExistence type="predicted"/>
<organism evidence="1 2">
    <name type="scientific">Paenibacillus mendelii</name>
    <dbReference type="NCBI Taxonomy" id="206163"/>
    <lineage>
        <taxon>Bacteria</taxon>
        <taxon>Bacillati</taxon>
        <taxon>Bacillota</taxon>
        <taxon>Bacilli</taxon>
        <taxon>Bacillales</taxon>
        <taxon>Paenibacillaceae</taxon>
        <taxon>Paenibacillus</taxon>
    </lineage>
</organism>
<gene>
    <name evidence="1" type="ORF">ACFFJ8_10770</name>
</gene>
<comment type="caution">
    <text evidence="1">The sequence shown here is derived from an EMBL/GenBank/DDBJ whole genome shotgun (WGS) entry which is preliminary data.</text>
</comment>